<reference evidence="5" key="2">
    <citation type="journal article" date="2015" name="Gigascience">
        <title>Reconstructing a comprehensive transcriptome assembly of a white-pupal translocated strain of the pest fruit fly Bactrocera cucurbitae.</title>
        <authorList>
            <person name="Sim S.B."/>
            <person name="Calla B."/>
            <person name="Hall B."/>
            <person name="DeRego T."/>
            <person name="Geib S.M."/>
        </authorList>
    </citation>
    <scope>NUCLEOTIDE SEQUENCE</scope>
</reference>
<evidence type="ECO:0000256" key="1">
    <source>
        <dbReference type="ARBA" id="ARBA00022614"/>
    </source>
</evidence>
<dbReference type="SUPFAM" id="SSF52058">
    <property type="entry name" value="L domain-like"/>
    <property type="match status" value="1"/>
</dbReference>
<dbReference type="PANTHER" id="PTHR45712">
    <property type="entry name" value="AGAP008170-PA"/>
    <property type="match status" value="1"/>
</dbReference>
<dbReference type="InterPro" id="IPR001611">
    <property type="entry name" value="Leu-rich_rpt"/>
</dbReference>
<keyword evidence="4" id="KW-0732">Signal</keyword>
<sequence>MRRVVAPLSRWSVALLLVCVLRCTPARAIVDAANCWEDSEACLIEATLHRVDEPLQSAGLTVQIDCQTELQLSTTGENSRAPAYLKRPLESLLLDGCHTPLDVETYGMEYVPYCGTVPEVQMERFHADTLQPFNCPAANNSLLELEILRYQNNELATIGTDAFANLPRLRELYFVRNSLRHIARSAFDTLRVVERIHIAHEPLLALKDGDLFERTGVADLQLLQLKHITSELFGQLPETLRQIVVERTSFDDDAIVVSNPQLLRNISINGCTLKSFTLSESAQTTSVRYINLSGNALVEFRVDFLSDDSNTSIVAVETLDLSENELTQLPLSWLSELRKLRHLLLRGNRLKTLSLAELMSTIPALTSLDLRDNELTSLHDAAAVSALSWAQVRIQIDRNPWHCLWLLDFAHTHPEKFRVFQYAKYISQINVNGLQCMPVEVPPSADNVNESEPTVNETTTTQATTIVRGIQIHGRNMGVVNASTYKLIYGGPWEYKRSQRAEALIIVFMLPVGVALLFLLLYMWINCQKVFHLSYYRSFTWPQRNVRGRFTSAERFDVVRQLPPTPNAMNDNINNNEDYETPLNGIGSVCNCNNIGAATYVNEKCNKPHHITYEELPTERPYKIYEEIIGDDGTDTETYAQPFYDHLSFTQPAKSDITDST</sequence>
<keyword evidence="3" id="KW-0812">Transmembrane</keyword>
<feature type="signal peptide" evidence="4">
    <location>
        <begin position="1"/>
        <end position="28"/>
    </location>
</feature>
<dbReference type="AlphaFoldDB" id="A0A0A1X538"/>
<dbReference type="Pfam" id="PF13855">
    <property type="entry name" value="LRR_8"/>
    <property type="match status" value="2"/>
</dbReference>
<keyword evidence="3" id="KW-0472">Membrane</keyword>
<reference evidence="5" key="1">
    <citation type="submission" date="2014-11" db="EMBL/GenBank/DDBJ databases">
        <authorList>
            <person name="Geib S."/>
        </authorList>
    </citation>
    <scope>NUCLEOTIDE SEQUENCE</scope>
</reference>
<proteinExistence type="predicted"/>
<dbReference type="EMBL" id="GBXI01007853">
    <property type="protein sequence ID" value="JAD06439.1"/>
    <property type="molecule type" value="Transcribed_RNA"/>
</dbReference>
<evidence type="ECO:0000256" key="4">
    <source>
        <dbReference type="SAM" id="SignalP"/>
    </source>
</evidence>
<feature type="chain" id="PRO_5001994556" evidence="4">
    <location>
        <begin position="29"/>
        <end position="661"/>
    </location>
</feature>
<protein>
    <submittedName>
        <fullName evidence="5">Leucine-rich repeat-containing protein 15</fullName>
    </submittedName>
</protein>
<dbReference type="InterPro" id="IPR003591">
    <property type="entry name" value="Leu-rich_rpt_typical-subtyp"/>
</dbReference>
<evidence type="ECO:0000256" key="3">
    <source>
        <dbReference type="SAM" id="Phobius"/>
    </source>
</evidence>
<evidence type="ECO:0000256" key="2">
    <source>
        <dbReference type="ARBA" id="ARBA00022737"/>
    </source>
</evidence>
<dbReference type="InterPro" id="IPR050333">
    <property type="entry name" value="SLRP"/>
</dbReference>
<dbReference type="PANTHER" id="PTHR45712:SF22">
    <property type="entry name" value="INSULIN-LIKE GROWTH FACTOR-BINDING PROTEIN COMPLEX ACID LABILE SUBUNIT"/>
    <property type="match status" value="1"/>
</dbReference>
<feature type="transmembrane region" description="Helical" evidence="3">
    <location>
        <begin position="503"/>
        <end position="525"/>
    </location>
</feature>
<keyword evidence="3" id="KW-1133">Transmembrane helix</keyword>
<name>A0A0A1X538_ZEUCU</name>
<keyword evidence="2" id="KW-0677">Repeat</keyword>
<dbReference type="Gene3D" id="3.80.10.10">
    <property type="entry name" value="Ribonuclease Inhibitor"/>
    <property type="match status" value="2"/>
</dbReference>
<keyword evidence="1" id="KW-0433">Leucine-rich repeat</keyword>
<evidence type="ECO:0000313" key="5">
    <source>
        <dbReference type="EMBL" id="JAD06439.1"/>
    </source>
</evidence>
<organism evidence="5">
    <name type="scientific">Zeugodacus cucurbitae</name>
    <name type="common">Melon fruit fly</name>
    <name type="synonym">Bactrocera cucurbitae</name>
    <dbReference type="NCBI Taxonomy" id="28588"/>
    <lineage>
        <taxon>Eukaryota</taxon>
        <taxon>Metazoa</taxon>
        <taxon>Ecdysozoa</taxon>
        <taxon>Arthropoda</taxon>
        <taxon>Hexapoda</taxon>
        <taxon>Insecta</taxon>
        <taxon>Pterygota</taxon>
        <taxon>Neoptera</taxon>
        <taxon>Endopterygota</taxon>
        <taxon>Diptera</taxon>
        <taxon>Brachycera</taxon>
        <taxon>Muscomorpha</taxon>
        <taxon>Tephritoidea</taxon>
        <taxon>Tephritidae</taxon>
        <taxon>Zeugodacus</taxon>
        <taxon>Zeugodacus</taxon>
    </lineage>
</organism>
<dbReference type="SMART" id="SM00369">
    <property type="entry name" value="LRR_TYP"/>
    <property type="match status" value="5"/>
</dbReference>
<accession>A0A0A1X538</accession>
<dbReference type="InterPro" id="IPR032675">
    <property type="entry name" value="LRR_dom_sf"/>
</dbReference>
<gene>
    <name evidence="5" type="primary">Lrrc15_4</name>
    <name evidence="5" type="ORF">g.37521</name>
</gene>